<feature type="transmembrane region" description="Helical" evidence="7">
    <location>
        <begin position="439"/>
        <end position="461"/>
    </location>
</feature>
<feature type="transmembrane region" description="Helical" evidence="7">
    <location>
        <begin position="20"/>
        <end position="38"/>
    </location>
</feature>
<keyword evidence="4 7" id="KW-1133">Transmembrane helix</keyword>
<dbReference type="GO" id="GO:0016020">
    <property type="term" value="C:membrane"/>
    <property type="evidence" value="ECO:0007669"/>
    <property type="project" value="UniProtKB-SubCell"/>
</dbReference>
<evidence type="ECO:0000313" key="10">
    <source>
        <dbReference type="EMBL" id="KMY97956.1"/>
    </source>
</evidence>
<keyword evidence="11" id="KW-1185">Reference proteome</keyword>
<dbReference type="InterPro" id="IPR051717">
    <property type="entry name" value="MFS_MFSD6"/>
</dbReference>
<evidence type="ECO:0000256" key="1">
    <source>
        <dbReference type="ARBA" id="ARBA00004141"/>
    </source>
</evidence>
<feature type="transmembrane region" description="Helical" evidence="7">
    <location>
        <begin position="610"/>
        <end position="629"/>
    </location>
</feature>
<reference evidence="10" key="3">
    <citation type="journal article" date="2013" name="Genome Res.">
        <title>A second-generation assembly of the Drosophila simulans genome provides new insights into patterns of lineage-specific divergence.</title>
        <authorList>
            <person name="Hu T.T."/>
            <person name="Eisen M.B."/>
            <person name="Thornton K.R."/>
            <person name="Andolfatto P."/>
        </authorList>
    </citation>
    <scope>NUCLEOTIDE SEQUENCE [LARGE SCALE GENOMIC DNA]</scope>
    <source>
        <strain evidence="10">W501</strain>
    </source>
</reference>
<keyword evidence="5 7" id="KW-0472">Membrane</keyword>
<dbReference type="OMA" id="LCASQMP"/>
<organism evidence="9 11">
    <name type="scientific">Drosophila simulans</name>
    <name type="common">Fruit fly</name>
    <dbReference type="NCBI Taxonomy" id="7240"/>
    <lineage>
        <taxon>Eukaryota</taxon>
        <taxon>Metazoa</taxon>
        <taxon>Ecdysozoa</taxon>
        <taxon>Arthropoda</taxon>
        <taxon>Hexapoda</taxon>
        <taxon>Insecta</taxon>
        <taxon>Pterygota</taxon>
        <taxon>Neoptera</taxon>
        <taxon>Endopterygota</taxon>
        <taxon>Diptera</taxon>
        <taxon>Brachycera</taxon>
        <taxon>Muscomorpha</taxon>
        <taxon>Ephydroidea</taxon>
        <taxon>Drosophilidae</taxon>
        <taxon>Drosophila</taxon>
        <taxon>Sophophora</taxon>
    </lineage>
</organism>
<dbReference type="KEGG" id="dsi:Dsimw501_GD13116"/>
<reference evidence="10" key="4">
    <citation type="submission" date="2014-06" db="EMBL/GenBank/DDBJ databases">
        <authorList>
            <person name="Hu T."/>
            <person name="Eisen M.B."/>
            <person name="Thornton K.R."/>
            <person name="Andolfatto P."/>
        </authorList>
    </citation>
    <scope>NUCLEOTIDE SEQUENCE</scope>
    <source>
        <strain evidence="10">W501</strain>
    </source>
</reference>
<dbReference type="Gene3D" id="1.20.1250.20">
    <property type="entry name" value="MFS general substrate transporter like domains"/>
    <property type="match status" value="1"/>
</dbReference>
<dbReference type="EMBL" id="CM002912">
    <property type="protein sequence ID" value="KMY97956.1"/>
    <property type="molecule type" value="Genomic_DNA"/>
</dbReference>
<feature type="transmembrane region" description="Helical" evidence="7">
    <location>
        <begin position="50"/>
        <end position="68"/>
    </location>
</feature>
<comment type="subcellular location">
    <subcellularLocation>
        <location evidence="1">Membrane</location>
        <topology evidence="1">Multi-pass membrane protein</topology>
    </subcellularLocation>
</comment>
<reference evidence="9" key="2">
    <citation type="submission" date="2008-06" db="EMBL/GenBank/DDBJ databases">
        <authorList>
            <consortium name="FlyBase"/>
        </authorList>
    </citation>
    <scope>NUCLEOTIDE SEQUENCE</scope>
    <source>
        <strain evidence="9">Mixed</strain>
        <strain evidence="10">W501</strain>
    </source>
</reference>
<keyword evidence="3 7" id="KW-0812">Transmembrane</keyword>
<feature type="transmembrane region" description="Helical" evidence="7">
    <location>
        <begin position="494"/>
        <end position="511"/>
    </location>
</feature>
<feature type="transmembrane region" description="Helical" evidence="7">
    <location>
        <begin position="89"/>
        <end position="108"/>
    </location>
</feature>
<protein>
    <submittedName>
        <fullName evidence="9">GD13116</fullName>
    </submittedName>
</protein>
<feature type="transmembrane region" description="Helical" evidence="7">
    <location>
        <begin position="412"/>
        <end position="433"/>
    </location>
</feature>
<dbReference type="Pfam" id="PF12832">
    <property type="entry name" value="MFS_1_like"/>
    <property type="match status" value="1"/>
</dbReference>
<reference evidence="9 11" key="1">
    <citation type="journal article" date="2007" name="Nature">
        <title>Evolution of genes and genomes on the Drosophila phylogeny.</title>
        <authorList>
            <consortium name="Drosophila 12 Genomes Consortium"/>
            <person name="Clark A.G."/>
            <person name="Eisen M.B."/>
            <person name="Smith D.R."/>
            <person name="Bergman C.M."/>
            <person name="Oliver B."/>
            <person name="Markow T.A."/>
            <person name="Kaufman T.C."/>
            <person name="Kellis M."/>
            <person name="Gelbart W."/>
            <person name="Iyer V.N."/>
            <person name="Pollard D.A."/>
            <person name="Sackton T.B."/>
            <person name="Larracuente A.M."/>
            <person name="Singh N.D."/>
            <person name="Abad J.P."/>
            <person name="Abt D.N."/>
            <person name="Adryan B."/>
            <person name="Aguade M."/>
            <person name="Akashi H."/>
            <person name="Anderson W.W."/>
            <person name="Aquadro C.F."/>
            <person name="Ardell D.H."/>
            <person name="Arguello R."/>
            <person name="Artieri C.G."/>
            <person name="Barbash D.A."/>
            <person name="Barker D."/>
            <person name="Barsanti P."/>
            <person name="Batterham P."/>
            <person name="Batzoglou S."/>
            <person name="Begun D."/>
            <person name="Bhutkar A."/>
            <person name="Blanco E."/>
            <person name="Bosak S.A."/>
            <person name="Bradley R.K."/>
            <person name="Brand A.D."/>
            <person name="Brent M.R."/>
            <person name="Brooks A.N."/>
            <person name="Brown R.H."/>
            <person name="Butlin R.K."/>
            <person name="Caggese C."/>
            <person name="Calvi B.R."/>
            <person name="Bernardo de Carvalho A."/>
            <person name="Caspi A."/>
            <person name="Castrezana S."/>
            <person name="Celniker S.E."/>
            <person name="Chang J.L."/>
            <person name="Chapple C."/>
            <person name="Chatterji S."/>
            <person name="Chinwalla A."/>
            <person name="Civetta A."/>
            <person name="Clifton S.W."/>
            <person name="Comeron J.M."/>
            <person name="Costello J.C."/>
            <person name="Coyne J.A."/>
            <person name="Daub J."/>
            <person name="David R.G."/>
            <person name="Delcher A.L."/>
            <person name="Delehaunty K."/>
            <person name="Do C.B."/>
            <person name="Ebling H."/>
            <person name="Edwards K."/>
            <person name="Eickbush T."/>
            <person name="Evans J.D."/>
            <person name="Filipski A."/>
            <person name="Findeiss S."/>
            <person name="Freyhult E."/>
            <person name="Fulton L."/>
            <person name="Fulton R."/>
            <person name="Garcia A.C."/>
            <person name="Gardiner A."/>
            <person name="Garfield D.A."/>
            <person name="Garvin B.E."/>
            <person name="Gibson G."/>
            <person name="Gilbert D."/>
            <person name="Gnerre S."/>
            <person name="Godfrey J."/>
            <person name="Good R."/>
            <person name="Gotea V."/>
            <person name="Gravely B."/>
            <person name="Greenberg A.J."/>
            <person name="Griffiths-Jones S."/>
            <person name="Gross S."/>
            <person name="Guigo R."/>
            <person name="Gustafson E.A."/>
            <person name="Haerty W."/>
            <person name="Hahn M.W."/>
            <person name="Halligan D.L."/>
            <person name="Halpern A.L."/>
            <person name="Halter G.M."/>
            <person name="Han M.V."/>
            <person name="Heger A."/>
            <person name="Hillier L."/>
            <person name="Hinrichs A.S."/>
            <person name="Holmes I."/>
            <person name="Hoskins R.A."/>
            <person name="Hubisz M.J."/>
            <person name="Hultmark D."/>
            <person name="Huntley M.A."/>
            <person name="Jaffe D.B."/>
            <person name="Jagadeeshan S."/>
            <person name="Jeck W.R."/>
            <person name="Johnson J."/>
            <person name="Jones C.D."/>
            <person name="Jordan W.C."/>
            <person name="Karpen G.H."/>
            <person name="Kataoka E."/>
            <person name="Keightley P.D."/>
            <person name="Kheradpour P."/>
            <person name="Kirkness E.F."/>
            <person name="Koerich L.B."/>
            <person name="Kristiansen K."/>
            <person name="Kudrna D."/>
            <person name="Kulathinal R.J."/>
            <person name="Kumar S."/>
            <person name="Kwok R."/>
            <person name="Lander E."/>
            <person name="Langley C.H."/>
            <person name="Lapoint R."/>
            <person name="Lazzaro B.P."/>
            <person name="Lee S.J."/>
            <person name="Levesque L."/>
            <person name="Li R."/>
            <person name="Lin C.F."/>
            <person name="Lin M.F."/>
            <person name="Lindblad-Toh K."/>
            <person name="Llopart A."/>
            <person name="Long M."/>
            <person name="Low L."/>
            <person name="Lozovsky E."/>
            <person name="Lu J."/>
            <person name="Luo M."/>
            <person name="Machado C.A."/>
            <person name="Makalowski W."/>
            <person name="Marzo M."/>
            <person name="Matsuda M."/>
            <person name="Matzkin L."/>
            <person name="McAllister B."/>
            <person name="McBride C.S."/>
            <person name="McKernan B."/>
            <person name="McKernan K."/>
            <person name="Mendez-Lago M."/>
            <person name="Minx P."/>
            <person name="Mollenhauer M.U."/>
            <person name="Montooth K."/>
            <person name="Mount S.M."/>
            <person name="Mu X."/>
            <person name="Myers E."/>
            <person name="Negre B."/>
            <person name="Newfeld S."/>
            <person name="Nielsen R."/>
            <person name="Noor M.A."/>
            <person name="O'Grady P."/>
            <person name="Pachter L."/>
            <person name="Papaceit M."/>
            <person name="Parisi M.J."/>
            <person name="Parisi M."/>
            <person name="Parts L."/>
            <person name="Pedersen J.S."/>
            <person name="Pesole G."/>
            <person name="Phillippy A.M."/>
            <person name="Ponting C.P."/>
            <person name="Pop M."/>
            <person name="Porcelli D."/>
            <person name="Powell J.R."/>
            <person name="Prohaska S."/>
            <person name="Pruitt K."/>
            <person name="Puig M."/>
            <person name="Quesneville H."/>
            <person name="Ram K.R."/>
            <person name="Rand D."/>
            <person name="Rasmussen M.D."/>
            <person name="Reed L.K."/>
            <person name="Reenan R."/>
            <person name="Reily A."/>
            <person name="Remington K.A."/>
            <person name="Rieger T.T."/>
            <person name="Ritchie M.G."/>
            <person name="Robin C."/>
            <person name="Rogers Y.H."/>
            <person name="Rohde C."/>
            <person name="Rozas J."/>
            <person name="Rubenfield M.J."/>
            <person name="Ruiz A."/>
            <person name="Russo S."/>
            <person name="Salzberg S.L."/>
            <person name="Sanchez-Gracia A."/>
            <person name="Saranga D.J."/>
            <person name="Sato H."/>
            <person name="Schaeffer S.W."/>
            <person name="Schatz M.C."/>
            <person name="Schlenke T."/>
            <person name="Schwartz R."/>
            <person name="Segarra C."/>
            <person name="Singh R.S."/>
            <person name="Sirot L."/>
            <person name="Sirota M."/>
            <person name="Sisneros N.B."/>
            <person name="Smith C.D."/>
            <person name="Smith T.F."/>
            <person name="Spieth J."/>
            <person name="Stage D.E."/>
            <person name="Stark A."/>
            <person name="Stephan W."/>
            <person name="Strausberg R.L."/>
            <person name="Strempel S."/>
            <person name="Sturgill D."/>
            <person name="Sutton G."/>
            <person name="Sutton G.G."/>
            <person name="Tao W."/>
            <person name="Teichmann S."/>
            <person name="Tobari Y.N."/>
            <person name="Tomimura Y."/>
            <person name="Tsolas J.M."/>
            <person name="Valente V.L."/>
            <person name="Venter E."/>
            <person name="Venter J.C."/>
            <person name="Vicario S."/>
            <person name="Vieira F.G."/>
            <person name="Vilella A.J."/>
            <person name="Villasante A."/>
            <person name="Walenz B."/>
            <person name="Wang J."/>
            <person name="Wasserman M."/>
            <person name="Watts T."/>
            <person name="Wilson D."/>
            <person name="Wilson R.K."/>
            <person name="Wing R.A."/>
            <person name="Wolfner M.F."/>
            <person name="Wong A."/>
            <person name="Wong G.K."/>
            <person name="Wu C.I."/>
            <person name="Wu G."/>
            <person name="Yamamoto D."/>
            <person name="Yang H.P."/>
            <person name="Yang S.P."/>
            <person name="Yorke J.A."/>
            <person name="Yoshida K."/>
            <person name="Zdobnov E."/>
            <person name="Zhang P."/>
            <person name="Zhang Y."/>
            <person name="Zimin A.V."/>
            <person name="Baldwin J."/>
            <person name="Abdouelleil A."/>
            <person name="Abdulkadir J."/>
            <person name="Abebe A."/>
            <person name="Abera B."/>
            <person name="Abreu J."/>
            <person name="Acer S.C."/>
            <person name="Aftuck L."/>
            <person name="Alexander A."/>
            <person name="An P."/>
            <person name="Anderson E."/>
            <person name="Anderson S."/>
            <person name="Arachi H."/>
            <person name="Azer M."/>
            <person name="Bachantsang P."/>
            <person name="Barry A."/>
            <person name="Bayul T."/>
            <person name="Berlin A."/>
            <person name="Bessette D."/>
            <person name="Bloom T."/>
            <person name="Blye J."/>
            <person name="Boguslavskiy L."/>
            <person name="Bonnet C."/>
            <person name="Boukhgalter B."/>
            <person name="Bourzgui I."/>
            <person name="Brown A."/>
            <person name="Cahill P."/>
            <person name="Channer S."/>
            <person name="Cheshatsang Y."/>
            <person name="Chuda L."/>
            <person name="Citroen M."/>
            <person name="Collymore A."/>
            <person name="Cooke P."/>
            <person name="Costello M."/>
            <person name="D'Aco K."/>
            <person name="Daza R."/>
            <person name="De Haan G."/>
            <person name="DeGray S."/>
            <person name="DeMaso C."/>
            <person name="Dhargay N."/>
            <person name="Dooley K."/>
            <person name="Dooley E."/>
            <person name="Doricent M."/>
            <person name="Dorje P."/>
            <person name="Dorjee K."/>
            <person name="Dupes A."/>
            <person name="Elong R."/>
            <person name="Falk J."/>
            <person name="Farina A."/>
            <person name="Faro S."/>
            <person name="Ferguson D."/>
            <person name="Fisher S."/>
            <person name="Foley C.D."/>
            <person name="Franke A."/>
            <person name="Friedrich D."/>
            <person name="Gadbois L."/>
            <person name="Gearin G."/>
            <person name="Gearin C.R."/>
            <person name="Giannoukos G."/>
            <person name="Goode T."/>
            <person name="Graham J."/>
            <person name="Grandbois E."/>
            <person name="Grewal S."/>
            <person name="Gyaltsen K."/>
            <person name="Hafez N."/>
            <person name="Hagos B."/>
            <person name="Hall J."/>
            <person name="Henson C."/>
            <person name="Hollinger A."/>
            <person name="Honan T."/>
            <person name="Huard M.D."/>
            <person name="Hughes L."/>
            <person name="Hurhula B."/>
            <person name="Husby M.E."/>
            <person name="Kamat A."/>
            <person name="Kanga B."/>
            <person name="Kashin S."/>
            <person name="Khazanovich D."/>
            <person name="Kisner P."/>
            <person name="Lance K."/>
            <person name="Lara M."/>
            <person name="Lee W."/>
            <person name="Lennon N."/>
            <person name="Letendre F."/>
            <person name="LeVine R."/>
            <person name="Lipovsky A."/>
            <person name="Liu X."/>
            <person name="Liu J."/>
            <person name="Liu S."/>
            <person name="Lokyitsang T."/>
            <person name="Lokyitsang Y."/>
            <person name="Lubonja R."/>
            <person name="Lui A."/>
            <person name="MacDonald P."/>
            <person name="Magnisalis V."/>
            <person name="Maru K."/>
            <person name="Matthews C."/>
            <person name="McCusker W."/>
            <person name="McDonough S."/>
            <person name="Mehta T."/>
            <person name="Meldrim J."/>
            <person name="Meneus L."/>
            <person name="Mihai O."/>
            <person name="Mihalev A."/>
            <person name="Mihova T."/>
            <person name="Mittelman R."/>
            <person name="Mlenga V."/>
            <person name="Montmayeur A."/>
            <person name="Mulrain L."/>
            <person name="Navidi A."/>
            <person name="Naylor J."/>
            <person name="Negash T."/>
            <person name="Nguyen T."/>
            <person name="Nguyen N."/>
            <person name="Nicol R."/>
            <person name="Norbu C."/>
            <person name="Norbu N."/>
            <person name="Novod N."/>
            <person name="O'Neill B."/>
            <person name="Osman S."/>
            <person name="Markiewicz E."/>
            <person name="Oyono O.L."/>
            <person name="Patti C."/>
            <person name="Phunkhang P."/>
            <person name="Pierre F."/>
            <person name="Priest M."/>
            <person name="Raghuraman S."/>
            <person name="Rege F."/>
            <person name="Reyes R."/>
            <person name="Rise C."/>
            <person name="Rogov P."/>
            <person name="Ross K."/>
            <person name="Ryan E."/>
            <person name="Settipalli S."/>
            <person name="Shea T."/>
            <person name="Sherpa N."/>
            <person name="Shi L."/>
            <person name="Shih D."/>
            <person name="Sparrow T."/>
            <person name="Spaulding J."/>
            <person name="Stalker J."/>
            <person name="Stange-Thomann N."/>
            <person name="Stavropoulos S."/>
            <person name="Stone C."/>
            <person name="Strader C."/>
            <person name="Tesfaye S."/>
            <person name="Thomson T."/>
            <person name="Thoulutsang Y."/>
            <person name="Thoulutsang D."/>
            <person name="Topham K."/>
            <person name="Topping I."/>
            <person name="Tsamla T."/>
            <person name="Vassiliev H."/>
            <person name="Vo A."/>
            <person name="Wangchuk T."/>
            <person name="Wangdi T."/>
            <person name="Weiand M."/>
            <person name="Wilkinson J."/>
            <person name="Wilson A."/>
            <person name="Yadav S."/>
            <person name="Young G."/>
            <person name="Yu Q."/>
            <person name="Zembek L."/>
            <person name="Zhong D."/>
            <person name="Zimmer A."/>
            <person name="Zwirko Z."/>
            <person name="Jaffe D.B."/>
            <person name="Alvarez P."/>
            <person name="Brockman W."/>
            <person name="Butler J."/>
            <person name="Chin C."/>
            <person name="Gnerre S."/>
            <person name="Grabherr M."/>
            <person name="Kleber M."/>
            <person name="Mauceli E."/>
            <person name="MacCallum I."/>
        </authorList>
    </citation>
    <scope>NUCLEOTIDE SEQUENCE [LARGE SCALE GENOMIC DNA]</scope>
    <source>
        <strain evidence="9">Mixed</strain>
        <strain evidence="11">mosaic</strain>
    </source>
</reference>
<proteinExistence type="inferred from homology"/>
<evidence type="ECO:0000256" key="2">
    <source>
        <dbReference type="ARBA" id="ARBA00005241"/>
    </source>
</evidence>
<dbReference type="Proteomes" id="UP000035880">
    <property type="component" value="Chromosome 3L"/>
</dbReference>
<dbReference type="OrthoDB" id="6414167at2759"/>
<dbReference type="SUPFAM" id="SSF103473">
    <property type="entry name" value="MFS general substrate transporter"/>
    <property type="match status" value="2"/>
</dbReference>
<evidence type="ECO:0000256" key="3">
    <source>
        <dbReference type="ARBA" id="ARBA00022692"/>
    </source>
</evidence>
<evidence type="ECO:0000256" key="4">
    <source>
        <dbReference type="ARBA" id="ARBA00022989"/>
    </source>
</evidence>
<name>B4QJS9_DROSI</name>
<dbReference type="STRING" id="7240.B4QJS9"/>
<dbReference type="HOGENOM" id="CLU_449208_0_0_1"/>
<evidence type="ECO:0000256" key="6">
    <source>
        <dbReference type="SAM" id="MobiDB-lite"/>
    </source>
</evidence>
<dbReference type="InterPro" id="IPR024989">
    <property type="entry name" value="MFS_assoc_dom"/>
</dbReference>
<sequence length="743" mass="82425">MGFIAERKPRVNKTLISLKFVVFFVITGLTALHVLHATKPLLLGLNFSEYRTITILAPFVSILGPLIAGPWADRLAAKNPNTFGKTLRVLTAVFLLISAFIYAFLFAVPEVTRRGEIREPLVSFGCDETGGFLFQERCGSNATCSRWDQKEGKINLTRCTYSCQNPKLYEPLYVAWLAEVPTVAPSTEQSSEFDYEDEGSTAVTESLRTRRDVDNSDSADSAGVEAISGEVPLHRSIRQVKKPPTKVYVQPPHVCLTERNQNGEDVVKHCHAYTEDTTSVVMDALMGSAISQEEHYDDYEGWCQYPLEGFQCHIPEEQVNYMKDFKHYKQNDSNCKPMIECQVVNPYHEKSVLSDSECTNTTGSVQDTLVGYTTIRLIGDIFPMAALTLLNTAIVIAVRETSEGRGEVCRQYVWGAIGYVVLFSPLDLFFFQNEPNHDAALVALIIFIVSFVLGAVVLLCATQMPLSPPEWWWHTKTGMLVVPMSAIRRYTPEILVLTLVSILFGTFWSSIHSYLRWTFTDVNAVCYSGLILILVLFFNVDKFIEYCGHSNIFIGGLAIFVIRFTALSDAQTQWLTVIMETIEPAVIGLIWITIILYMRHAMPRKLTATGQAIAVLAFFGLGKGFGALIGLARDERDPKLEFWSCSYQWLAIVACVVALVYFGIYNLILAPRCTAKPQHSEELISGSASQNFGNTGTGIGAGNGTGNGNGNGAGASLNGNGNGSYSPLRVYHNERGKKGQFRY</sequence>
<feature type="region of interest" description="Disordered" evidence="6">
    <location>
        <begin position="187"/>
        <end position="227"/>
    </location>
</feature>
<feature type="transmembrane region" description="Helical" evidence="7">
    <location>
        <begin position="550"/>
        <end position="568"/>
    </location>
</feature>
<gene>
    <name evidence="9" type="primary">Dsim\GD13116</name>
    <name evidence="9" type="ORF">Dsim_GD13116</name>
    <name evidence="10" type="ORF">Dsimw501_GD13116</name>
</gene>
<feature type="domain" description="Major facilitator superfamily associated" evidence="8">
    <location>
        <begin position="16"/>
        <end position="631"/>
    </location>
</feature>
<dbReference type="Proteomes" id="UP000000304">
    <property type="component" value="Chromosome 3L"/>
</dbReference>
<evidence type="ECO:0000313" key="11">
    <source>
        <dbReference type="Proteomes" id="UP000000304"/>
    </source>
</evidence>
<dbReference type="EMBL" id="CM000363">
    <property type="protein sequence ID" value="EDX09470.1"/>
    <property type="molecule type" value="Genomic_DNA"/>
</dbReference>
<feature type="transmembrane region" description="Helical" evidence="7">
    <location>
        <begin position="649"/>
        <end position="669"/>
    </location>
</feature>
<dbReference type="Bgee" id="FBgn0184838">
    <property type="expression patterns" value="Expressed in embryo and 3 other cell types or tissues"/>
</dbReference>
<dbReference type="InterPro" id="IPR036259">
    <property type="entry name" value="MFS_trans_sf"/>
</dbReference>
<dbReference type="PANTHER" id="PTHR16172:SF27">
    <property type="entry name" value="FI19426P1"/>
    <property type="match status" value="1"/>
</dbReference>
<dbReference type="PANTHER" id="PTHR16172">
    <property type="entry name" value="MAJOR FACILITATOR SUPERFAMILY DOMAIN-CONTAINING PROTEIN 6-LIKE"/>
    <property type="match status" value="1"/>
</dbReference>
<feature type="transmembrane region" description="Helical" evidence="7">
    <location>
        <begin position="517"/>
        <end position="538"/>
    </location>
</feature>
<evidence type="ECO:0000313" key="9">
    <source>
        <dbReference type="EMBL" id="EDX09470.1"/>
    </source>
</evidence>
<feature type="transmembrane region" description="Helical" evidence="7">
    <location>
        <begin position="381"/>
        <end position="400"/>
    </location>
</feature>
<dbReference type="AlphaFoldDB" id="B4QJS9"/>
<accession>B4QJS9</accession>
<comment type="similarity">
    <text evidence="2">Belongs to the major facilitator superfamily. MFSD6 family.</text>
</comment>
<evidence type="ECO:0000256" key="5">
    <source>
        <dbReference type="ARBA" id="ARBA00023136"/>
    </source>
</evidence>
<feature type="transmembrane region" description="Helical" evidence="7">
    <location>
        <begin position="574"/>
        <end position="598"/>
    </location>
</feature>
<evidence type="ECO:0000259" key="8">
    <source>
        <dbReference type="Pfam" id="PF12832"/>
    </source>
</evidence>
<evidence type="ECO:0000256" key="7">
    <source>
        <dbReference type="SAM" id="Phobius"/>
    </source>
</evidence>